<comment type="caution">
    <text evidence="2">The sequence shown here is derived from an EMBL/GenBank/DDBJ whole genome shotgun (WGS) entry which is preliminary data.</text>
</comment>
<dbReference type="Gene3D" id="3.90.1150.10">
    <property type="entry name" value="Aspartate Aminotransferase, domain 1"/>
    <property type="match status" value="1"/>
</dbReference>
<dbReference type="PANTHER" id="PTHR11601:SF34">
    <property type="entry name" value="CYSTEINE DESULFURASE"/>
    <property type="match status" value="1"/>
</dbReference>
<dbReference type="InterPro" id="IPR015422">
    <property type="entry name" value="PyrdxlP-dep_Trfase_small"/>
</dbReference>
<comment type="cofactor">
    <cofactor evidence="1">
        <name>pyridoxal 5'-phosphate</name>
        <dbReference type="ChEBI" id="CHEBI:597326"/>
    </cofactor>
</comment>
<dbReference type="GO" id="GO:0031071">
    <property type="term" value="F:cysteine desulfurase activity"/>
    <property type="evidence" value="ECO:0007669"/>
    <property type="project" value="TreeGrafter"/>
</dbReference>
<accession>A0AAN9R637</accession>
<organism evidence="2 3">
    <name type="scientific">Canavalia gladiata</name>
    <name type="common">Sword bean</name>
    <name type="synonym">Dolichos gladiatus</name>
    <dbReference type="NCBI Taxonomy" id="3824"/>
    <lineage>
        <taxon>Eukaryota</taxon>
        <taxon>Viridiplantae</taxon>
        <taxon>Streptophyta</taxon>
        <taxon>Embryophyta</taxon>
        <taxon>Tracheophyta</taxon>
        <taxon>Spermatophyta</taxon>
        <taxon>Magnoliopsida</taxon>
        <taxon>eudicotyledons</taxon>
        <taxon>Gunneridae</taxon>
        <taxon>Pentapetalae</taxon>
        <taxon>rosids</taxon>
        <taxon>fabids</taxon>
        <taxon>Fabales</taxon>
        <taxon>Fabaceae</taxon>
        <taxon>Papilionoideae</taxon>
        <taxon>50 kb inversion clade</taxon>
        <taxon>NPAAA clade</taxon>
        <taxon>indigoferoid/millettioid clade</taxon>
        <taxon>Phaseoleae</taxon>
        <taxon>Canavalia</taxon>
    </lineage>
</organism>
<evidence type="ECO:0000256" key="1">
    <source>
        <dbReference type="ARBA" id="ARBA00001933"/>
    </source>
</evidence>
<dbReference type="PANTHER" id="PTHR11601">
    <property type="entry name" value="CYSTEINE DESULFURYLASE FAMILY MEMBER"/>
    <property type="match status" value="1"/>
</dbReference>
<dbReference type="Proteomes" id="UP001367508">
    <property type="component" value="Unassembled WGS sequence"/>
</dbReference>
<dbReference type="GO" id="GO:0005829">
    <property type="term" value="C:cytosol"/>
    <property type="evidence" value="ECO:0007669"/>
    <property type="project" value="TreeGrafter"/>
</dbReference>
<sequence length="127" mass="14389">MSIVLTLLLRKSEIEKGQAAALYLRRRLRICIKPHTNGGGQERGIRGGIILIPLVVEMGAAHEESMLMLMGLKKMIIFYGSACTNANLEPSWMLRVLKVDENMTHMLPFWTINVNVFFKSLDDDILM</sequence>
<dbReference type="GO" id="GO:0016226">
    <property type="term" value="P:iron-sulfur cluster assembly"/>
    <property type="evidence" value="ECO:0007669"/>
    <property type="project" value="TreeGrafter"/>
</dbReference>
<proteinExistence type="predicted"/>
<dbReference type="AlphaFoldDB" id="A0AAN9R637"/>
<name>A0AAN9R637_CANGL</name>
<evidence type="ECO:0000313" key="2">
    <source>
        <dbReference type="EMBL" id="KAK7359299.1"/>
    </source>
</evidence>
<keyword evidence="3" id="KW-1185">Reference proteome</keyword>
<reference evidence="2 3" key="1">
    <citation type="submission" date="2024-01" db="EMBL/GenBank/DDBJ databases">
        <title>The genomes of 5 underutilized Papilionoideae crops provide insights into root nodulation and disease resistanc.</title>
        <authorList>
            <person name="Jiang F."/>
        </authorList>
    </citation>
    <scope>NUCLEOTIDE SEQUENCE [LARGE SCALE GENOMIC DNA]</scope>
    <source>
        <strain evidence="2">LVBAO_FW01</strain>
        <tissue evidence="2">Leaves</tissue>
    </source>
</reference>
<gene>
    <name evidence="2" type="ORF">VNO77_01252</name>
</gene>
<dbReference type="GO" id="GO:0005739">
    <property type="term" value="C:mitochondrion"/>
    <property type="evidence" value="ECO:0007669"/>
    <property type="project" value="TreeGrafter"/>
</dbReference>
<protein>
    <submittedName>
        <fullName evidence="2">Uncharacterized protein</fullName>
    </submittedName>
</protein>
<evidence type="ECO:0000313" key="3">
    <source>
        <dbReference type="Proteomes" id="UP001367508"/>
    </source>
</evidence>
<dbReference type="EMBL" id="JAYMYQ010000001">
    <property type="protein sequence ID" value="KAK7359299.1"/>
    <property type="molecule type" value="Genomic_DNA"/>
</dbReference>